<feature type="region of interest" description="Disordered" evidence="3">
    <location>
        <begin position="117"/>
        <end position="136"/>
    </location>
</feature>
<dbReference type="GO" id="GO:0009630">
    <property type="term" value="P:gravitropism"/>
    <property type="evidence" value="ECO:0007669"/>
    <property type="project" value="InterPro"/>
</dbReference>
<sequence>MKATSQAIQTGEWQLVTRRKRYPDNWRTPTDINLDKVLPYRPYKKTYAQARMTASTNSGSSKGSSGSSASHKSSPASSRPSTPTTPPTPQYYCSPHSPTKLRFPPRTIRSHIASRCTSTPLNSSAPPFEPKVQQTAPSTLEPTFDELLGGHTESSAPAMPEGRPDKVISFHERDLDFFQEVDNLQRAVIMNGDKARIAMEAHLLILNWVQNKFNAKQEKKRPETDSNLLPNSSLPEFQKEELNNWSQGLLSIGTLGNQDIKEEIETEEKQFDRDSRILRDYSQGSQEYSRSSQEYSRASQDLPDFTIEEVKKLQEALTKLLKRKPKSGEEEKANLPLDRFLNCPSSLEVERTRKKESNNESDDKNEIGDLSPNTKMILCKARDLLVNNKKTMKQKSIKFLLKKLFVCGGGFMPKPDPILRDPTSESRMDKFFRTVLQKKMFSQSAASSSRKSFLDNKASENRCERDDEDSRSNRHKWVKTDSEYIVLEI</sequence>
<evidence type="ECO:0000256" key="3">
    <source>
        <dbReference type="SAM" id="MobiDB-lite"/>
    </source>
</evidence>
<evidence type="ECO:0000313" key="4">
    <source>
        <dbReference type="EMBL" id="KAF3323448.1"/>
    </source>
</evidence>
<feature type="compositionally biased region" description="Low complexity" evidence="3">
    <location>
        <begin position="281"/>
        <end position="300"/>
    </location>
</feature>
<dbReference type="InterPro" id="IPR044683">
    <property type="entry name" value="LAZY"/>
</dbReference>
<evidence type="ECO:0000313" key="5">
    <source>
        <dbReference type="Proteomes" id="UP000623129"/>
    </source>
</evidence>
<dbReference type="OrthoDB" id="1729737at2759"/>
<dbReference type="GO" id="GO:0040008">
    <property type="term" value="P:regulation of growth"/>
    <property type="evidence" value="ECO:0007669"/>
    <property type="project" value="InterPro"/>
</dbReference>
<dbReference type="PANTHER" id="PTHR34045:SF3">
    <property type="entry name" value="PROTEIN LAZY 4"/>
    <property type="match status" value="1"/>
</dbReference>
<feature type="compositionally biased region" description="Basic and acidic residues" evidence="3">
    <location>
        <begin position="267"/>
        <end position="279"/>
    </location>
</feature>
<feature type="region of interest" description="Disordered" evidence="3">
    <location>
        <begin position="348"/>
        <end position="371"/>
    </location>
</feature>
<dbReference type="AlphaFoldDB" id="A0A833QGT2"/>
<organism evidence="4 5">
    <name type="scientific">Carex littledalei</name>
    <dbReference type="NCBI Taxonomy" id="544730"/>
    <lineage>
        <taxon>Eukaryota</taxon>
        <taxon>Viridiplantae</taxon>
        <taxon>Streptophyta</taxon>
        <taxon>Embryophyta</taxon>
        <taxon>Tracheophyta</taxon>
        <taxon>Spermatophyta</taxon>
        <taxon>Magnoliopsida</taxon>
        <taxon>Liliopsida</taxon>
        <taxon>Poales</taxon>
        <taxon>Cyperaceae</taxon>
        <taxon>Cyperoideae</taxon>
        <taxon>Cariceae</taxon>
        <taxon>Carex</taxon>
        <taxon>Carex subgen. Euthyceras</taxon>
    </lineage>
</organism>
<dbReference type="EMBL" id="SWLB01000023">
    <property type="protein sequence ID" value="KAF3323448.1"/>
    <property type="molecule type" value="Genomic_DNA"/>
</dbReference>
<protein>
    <submittedName>
        <fullName evidence="4">Uncharacterized protein</fullName>
    </submittedName>
</protein>
<feature type="region of interest" description="Disordered" evidence="3">
    <location>
        <begin position="267"/>
        <end position="300"/>
    </location>
</feature>
<evidence type="ECO:0000256" key="1">
    <source>
        <dbReference type="ARBA" id="ARBA00022604"/>
    </source>
</evidence>
<accession>A0A833QGT2</accession>
<dbReference type="PANTHER" id="PTHR34045">
    <property type="entry name" value="OS03G0406300 PROTEIN"/>
    <property type="match status" value="1"/>
</dbReference>
<feature type="compositionally biased region" description="Low complexity" evidence="3">
    <location>
        <begin position="53"/>
        <end position="82"/>
    </location>
</feature>
<feature type="region of interest" description="Disordered" evidence="3">
    <location>
        <begin position="451"/>
        <end position="474"/>
    </location>
</feature>
<evidence type="ECO:0000256" key="2">
    <source>
        <dbReference type="ARBA" id="ARBA00024198"/>
    </source>
</evidence>
<proteinExistence type="inferred from homology"/>
<gene>
    <name evidence="4" type="ORF">FCM35_KLT12179</name>
</gene>
<keyword evidence="1" id="KW-0341">Growth regulation</keyword>
<name>A0A833QGT2_9POAL</name>
<feature type="compositionally biased region" description="Basic and acidic residues" evidence="3">
    <location>
        <begin position="452"/>
        <end position="474"/>
    </location>
</feature>
<dbReference type="Proteomes" id="UP000623129">
    <property type="component" value="Unassembled WGS sequence"/>
</dbReference>
<feature type="region of interest" description="Disordered" evidence="3">
    <location>
        <begin position="51"/>
        <end position="104"/>
    </location>
</feature>
<keyword evidence="5" id="KW-1185">Reference proteome</keyword>
<comment type="similarity">
    <text evidence="2">Belongs to the LAZY family.</text>
</comment>
<comment type="caution">
    <text evidence="4">The sequence shown here is derived from an EMBL/GenBank/DDBJ whole genome shotgun (WGS) entry which is preliminary data.</text>
</comment>
<reference evidence="4" key="1">
    <citation type="submission" date="2020-01" db="EMBL/GenBank/DDBJ databases">
        <title>Genome sequence of Kobresia littledalei, the first chromosome-level genome in the family Cyperaceae.</title>
        <authorList>
            <person name="Qu G."/>
        </authorList>
    </citation>
    <scope>NUCLEOTIDE SEQUENCE</scope>
    <source>
        <strain evidence="4">C.B.Clarke</strain>
        <tissue evidence="4">Leaf</tissue>
    </source>
</reference>
<feature type="compositionally biased region" description="Basic and acidic residues" evidence="3">
    <location>
        <begin position="348"/>
        <end position="367"/>
    </location>
</feature>